<feature type="domain" description="C2H2-type" evidence="13">
    <location>
        <begin position="187"/>
        <end position="211"/>
    </location>
</feature>
<dbReference type="FunFam" id="3.30.160.60:FF:000340">
    <property type="entry name" value="zinc finger protein 473 isoform X1"/>
    <property type="match status" value="1"/>
</dbReference>
<dbReference type="InterPro" id="IPR003655">
    <property type="entry name" value="aKRAB"/>
</dbReference>
<feature type="domain" description="KRAB-related" evidence="15">
    <location>
        <begin position="23"/>
        <end position="83"/>
    </location>
</feature>
<dbReference type="CDD" id="cd07765">
    <property type="entry name" value="KRAB_A-box"/>
    <property type="match status" value="1"/>
</dbReference>
<gene>
    <name evidence="16" type="ORF">GDO81_022643</name>
</gene>
<keyword evidence="8" id="KW-0805">Transcription regulation</keyword>
<evidence type="ECO:0000313" key="17">
    <source>
        <dbReference type="Proteomes" id="UP000824782"/>
    </source>
</evidence>
<sequence length="406" mass="47122">MAPWKRERIIKLRRRPLLRRNASEQAKFEDVAVYFSKEEWGYLEEEQKMLYQQVMQENYQIFSTLGYSKEKPKLISCLEQGNDPSITGLAGCLKLRDASNYPTDELHRSLFTPDGSAVEGIRLVDTSEDDLNVPSTEDGLANNHRYNFRDRVGVEYSAFFDDEVRELKKKKVAQDGNFTKPMKSGPYSCSECGKKYKDRASLSKHHKLHTGVSCFVCMKCDKCFTQKSLLRRHEKIHSVRRPHPCPNCEKSFSDSSALQKHQRIHSGYKPYKCPECDKTFSISNYLIVHQRIHTGEKPYVCEQCGKCFRQSSALITHKRTHTGVKPYGCVECGKGFTTSSHLITHQRTHTGERPYQCEECGRAFKHSTHLVLHRRKHTGEKPFTCDKCKKKFSQRPLLQRHQDRHH</sequence>
<accession>A0AAV6ZLD2</accession>
<dbReference type="GO" id="GO:0003677">
    <property type="term" value="F:DNA binding"/>
    <property type="evidence" value="ECO:0007669"/>
    <property type="project" value="UniProtKB-KW"/>
</dbReference>
<dbReference type="GO" id="GO:0042802">
    <property type="term" value="F:identical protein binding"/>
    <property type="evidence" value="ECO:0007669"/>
    <property type="project" value="UniProtKB-ARBA"/>
</dbReference>
<keyword evidence="11" id="KW-0539">Nucleus</keyword>
<evidence type="ECO:0000256" key="5">
    <source>
        <dbReference type="ARBA" id="ARBA00022737"/>
    </source>
</evidence>
<dbReference type="PROSITE" id="PS50806">
    <property type="entry name" value="KRAB_RELATED"/>
    <property type="match status" value="1"/>
</dbReference>
<evidence type="ECO:0000259" key="15">
    <source>
        <dbReference type="PROSITE" id="PS50806"/>
    </source>
</evidence>
<keyword evidence="10" id="KW-0804">Transcription</keyword>
<dbReference type="SMART" id="SM00349">
    <property type="entry name" value="KRAB"/>
    <property type="match status" value="1"/>
</dbReference>
<dbReference type="InterPro" id="IPR001909">
    <property type="entry name" value="KRAB"/>
</dbReference>
<feature type="domain" description="C2H2-type" evidence="13">
    <location>
        <begin position="327"/>
        <end position="354"/>
    </location>
</feature>
<dbReference type="FunFam" id="3.30.160.60:FF:001228">
    <property type="entry name" value="Zinc finger protein 236"/>
    <property type="match status" value="1"/>
</dbReference>
<dbReference type="FunFam" id="3.30.160.60:FF:000557">
    <property type="entry name" value="zinc finger and SCAN domain-containing protein 29"/>
    <property type="match status" value="1"/>
</dbReference>
<dbReference type="GO" id="GO:0005634">
    <property type="term" value="C:nucleus"/>
    <property type="evidence" value="ECO:0007669"/>
    <property type="project" value="UniProtKB-SubCell"/>
</dbReference>
<evidence type="ECO:0000256" key="6">
    <source>
        <dbReference type="ARBA" id="ARBA00022771"/>
    </source>
</evidence>
<dbReference type="Gene3D" id="6.10.140.140">
    <property type="match status" value="1"/>
</dbReference>
<dbReference type="SUPFAM" id="SSF109640">
    <property type="entry name" value="KRAB domain (Kruppel-associated box)"/>
    <property type="match status" value="1"/>
</dbReference>
<dbReference type="InterPro" id="IPR036051">
    <property type="entry name" value="KRAB_dom_sf"/>
</dbReference>
<dbReference type="Pfam" id="PF01352">
    <property type="entry name" value="KRAB"/>
    <property type="match status" value="1"/>
</dbReference>
<evidence type="ECO:0000256" key="7">
    <source>
        <dbReference type="ARBA" id="ARBA00022833"/>
    </source>
</evidence>
<dbReference type="EMBL" id="WNYA01000246">
    <property type="protein sequence ID" value="KAG8549115.1"/>
    <property type="molecule type" value="Genomic_DNA"/>
</dbReference>
<dbReference type="SMART" id="SM00355">
    <property type="entry name" value="ZnF_C2H2"/>
    <property type="match status" value="8"/>
</dbReference>
<dbReference type="AlphaFoldDB" id="A0AAV6ZLD2"/>
<dbReference type="PROSITE" id="PS50805">
    <property type="entry name" value="KRAB"/>
    <property type="match status" value="1"/>
</dbReference>
<evidence type="ECO:0000256" key="2">
    <source>
        <dbReference type="ARBA" id="ARBA00004123"/>
    </source>
</evidence>
<comment type="subcellular location">
    <subcellularLocation>
        <location evidence="2">Nucleus</location>
    </subcellularLocation>
</comment>
<dbReference type="FunFam" id="3.30.160.60:FF:000624">
    <property type="entry name" value="zinc finger protein 697"/>
    <property type="match status" value="1"/>
</dbReference>
<dbReference type="Pfam" id="PF00096">
    <property type="entry name" value="zf-C2H2"/>
    <property type="match status" value="8"/>
</dbReference>
<feature type="domain" description="C2H2-type" evidence="13">
    <location>
        <begin position="299"/>
        <end position="326"/>
    </location>
</feature>
<feature type="domain" description="C2H2-type" evidence="13">
    <location>
        <begin position="271"/>
        <end position="298"/>
    </location>
</feature>
<dbReference type="GO" id="GO:0008270">
    <property type="term" value="F:zinc ion binding"/>
    <property type="evidence" value="ECO:0007669"/>
    <property type="project" value="UniProtKB-KW"/>
</dbReference>
<dbReference type="PROSITE" id="PS00028">
    <property type="entry name" value="ZINC_FINGER_C2H2_1"/>
    <property type="match status" value="8"/>
</dbReference>
<evidence type="ECO:0000256" key="10">
    <source>
        <dbReference type="ARBA" id="ARBA00023163"/>
    </source>
</evidence>
<reference evidence="16" key="1">
    <citation type="thesis" date="2020" institute="ProQuest LLC" country="789 East Eisenhower Parkway, Ann Arbor, MI, USA">
        <title>Comparative Genomics and Chromosome Evolution.</title>
        <authorList>
            <person name="Mudd A.B."/>
        </authorList>
    </citation>
    <scope>NUCLEOTIDE SEQUENCE</scope>
    <source>
        <strain evidence="16">237g6f4</strain>
        <tissue evidence="16">Blood</tissue>
    </source>
</reference>
<dbReference type="FunFam" id="3.30.160.60:FF:001772">
    <property type="entry name" value="Uncharacterized protein"/>
    <property type="match status" value="1"/>
</dbReference>
<proteinExistence type="inferred from homology"/>
<dbReference type="EMBL" id="WNYA01000246">
    <property type="protein sequence ID" value="KAG8549114.1"/>
    <property type="molecule type" value="Genomic_DNA"/>
</dbReference>
<dbReference type="FunFam" id="3.30.160.60:FF:000496">
    <property type="entry name" value="Zinc finger with KRAB and SCAN domains 1"/>
    <property type="match status" value="1"/>
</dbReference>
<keyword evidence="4" id="KW-0479">Metal-binding</keyword>
<keyword evidence="7" id="KW-0862">Zinc</keyword>
<evidence type="ECO:0000256" key="4">
    <source>
        <dbReference type="ARBA" id="ARBA00022723"/>
    </source>
</evidence>
<dbReference type="PANTHER" id="PTHR24394:SF48">
    <property type="entry name" value="ZINC FINGER PROTEIN 771"/>
    <property type="match status" value="1"/>
</dbReference>
<feature type="domain" description="C2H2-type" evidence="13">
    <location>
        <begin position="243"/>
        <end position="270"/>
    </location>
</feature>
<evidence type="ECO:0000256" key="11">
    <source>
        <dbReference type="ARBA" id="ARBA00023242"/>
    </source>
</evidence>
<organism evidence="16 17">
    <name type="scientific">Engystomops pustulosus</name>
    <name type="common">Tungara frog</name>
    <name type="synonym">Physalaemus pustulosus</name>
    <dbReference type="NCBI Taxonomy" id="76066"/>
    <lineage>
        <taxon>Eukaryota</taxon>
        <taxon>Metazoa</taxon>
        <taxon>Chordata</taxon>
        <taxon>Craniata</taxon>
        <taxon>Vertebrata</taxon>
        <taxon>Euteleostomi</taxon>
        <taxon>Amphibia</taxon>
        <taxon>Batrachia</taxon>
        <taxon>Anura</taxon>
        <taxon>Neobatrachia</taxon>
        <taxon>Hyloidea</taxon>
        <taxon>Leptodactylidae</taxon>
        <taxon>Leiuperinae</taxon>
        <taxon>Engystomops</taxon>
    </lineage>
</organism>
<dbReference type="Gene3D" id="3.30.160.60">
    <property type="entry name" value="Classic Zinc Finger"/>
    <property type="match status" value="8"/>
</dbReference>
<feature type="domain" description="C2H2-type" evidence="13">
    <location>
        <begin position="215"/>
        <end position="242"/>
    </location>
</feature>
<comment type="similarity">
    <text evidence="3">Belongs to the krueppel C2H2-type zinc-finger protein family.</text>
</comment>
<feature type="domain" description="C2H2-type" evidence="13">
    <location>
        <begin position="383"/>
        <end position="406"/>
    </location>
</feature>
<evidence type="ECO:0000256" key="8">
    <source>
        <dbReference type="ARBA" id="ARBA00023015"/>
    </source>
</evidence>
<dbReference type="FunFam" id="3.30.160.60:FF:000016">
    <property type="entry name" value="zinc finger protein 37 homolog"/>
    <property type="match status" value="1"/>
</dbReference>
<comment type="function">
    <text evidence="1">May be involved in transcriptional regulation.</text>
</comment>
<keyword evidence="17" id="KW-1185">Reference proteome</keyword>
<dbReference type="InterPro" id="IPR013087">
    <property type="entry name" value="Znf_C2H2_type"/>
</dbReference>
<dbReference type="FunFam" id="3.30.160.60:FF:000446">
    <property type="entry name" value="Zinc finger protein"/>
    <property type="match status" value="1"/>
</dbReference>
<keyword evidence="5" id="KW-0677">Repeat</keyword>
<dbReference type="PANTHER" id="PTHR24394">
    <property type="entry name" value="ZINC FINGER PROTEIN"/>
    <property type="match status" value="1"/>
</dbReference>
<dbReference type="SUPFAM" id="SSF57667">
    <property type="entry name" value="beta-beta-alpha zinc fingers"/>
    <property type="match status" value="4"/>
</dbReference>
<evidence type="ECO:0000256" key="12">
    <source>
        <dbReference type="PROSITE-ProRule" id="PRU00042"/>
    </source>
</evidence>
<keyword evidence="6 12" id="KW-0863">Zinc-finger</keyword>
<dbReference type="GO" id="GO:0000981">
    <property type="term" value="F:DNA-binding transcription factor activity, RNA polymerase II-specific"/>
    <property type="evidence" value="ECO:0007669"/>
    <property type="project" value="TreeGrafter"/>
</dbReference>
<evidence type="ECO:0000256" key="3">
    <source>
        <dbReference type="ARBA" id="ARBA00006991"/>
    </source>
</evidence>
<dbReference type="PROSITE" id="PS50157">
    <property type="entry name" value="ZINC_FINGER_C2H2_2"/>
    <property type="match status" value="8"/>
</dbReference>
<dbReference type="InterPro" id="IPR036236">
    <property type="entry name" value="Znf_C2H2_sf"/>
</dbReference>
<evidence type="ECO:0000256" key="1">
    <source>
        <dbReference type="ARBA" id="ARBA00003767"/>
    </source>
</evidence>
<evidence type="ECO:0000259" key="13">
    <source>
        <dbReference type="PROSITE" id="PS50157"/>
    </source>
</evidence>
<protein>
    <submittedName>
        <fullName evidence="16">Uncharacterized protein</fullName>
    </submittedName>
</protein>
<feature type="domain" description="C2H2-type" evidence="13">
    <location>
        <begin position="355"/>
        <end position="382"/>
    </location>
</feature>
<dbReference type="Proteomes" id="UP000824782">
    <property type="component" value="Unassembled WGS sequence"/>
</dbReference>
<keyword evidence="9" id="KW-0238">DNA-binding</keyword>
<feature type="domain" description="KRAB" evidence="14">
    <location>
        <begin position="26"/>
        <end position="97"/>
    </location>
</feature>
<evidence type="ECO:0000256" key="9">
    <source>
        <dbReference type="ARBA" id="ARBA00023125"/>
    </source>
</evidence>
<evidence type="ECO:0000313" key="16">
    <source>
        <dbReference type="EMBL" id="KAG8549115.1"/>
    </source>
</evidence>
<comment type="caution">
    <text evidence="16">The sequence shown here is derived from an EMBL/GenBank/DDBJ whole genome shotgun (WGS) entry which is preliminary data.</text>
</comment>
<evidence type="ECO:0000259" key="14">
    <source>
        <dbReference type="PROSITE" id="PS50805"/>
    </source>
</evidence>
<name>A0AAV6ZLD2_ENGPU</name>